<evidence type="ECO:0000256" key="5">
    <source>
        <dbReference type="ARBA" id="ARBA00023015"/>
    </source>
</evidence>
<feature type="region of interest" description="Disordered" evidence="9">
    <location>
        <begin position="75"/>
        <end position="108"/>
    </location>
</feature>
<evidence type="ECO:0000256" key="8">
    <source>
        <dbReference type="ARBA" id="ARBA00023242"/>
    </source>
</evidence>
<dbReference type="VEuPathDB" id="VectorBase:GMOY006216"/>
<keyword evidence="8" id="KW-0539">Nucleus</keyword>
<feature type="compositionally biased region" description="Basic and acidic residues" evidence="9">
    <location>
        <begin position="95"/>
        <end position="108"/>
    </location>
</feature>
<dbReference type="GO" id="GO:0008270">
    <property type="term" value="F:zinc ion binding"/>
    <property type="evidence" value="ECO:0007669"/>
    <property type="project" value="UniProtKB-KW"/>
</dbReference>
<keyword evidence="5" id="KW-0805">Transcription regulation</keyword>
<organism evidence="10 11">
    <name type="scientific">Glossina morsitans morsitans</name>
    <name type="common">Savannah tsetse fly</name>
    <dbReference type="NCBI Taxonomy" id="37546"/>
    <lineage>
        <taxon>Eukaryota</taxon>
        <taxon>Metazoa</taxon>
        <taxon>Ecdysozoa</taxon>
        <taxon>Arthropoda</taxon>
        <taxon>Hexapoda</taxon>
        <taxon>Insecta</taxon>
        <taxon>Pterygota</taxon>
        <taxon>Neoptera</taxon>
        <taxon>Endopterygota</taxon>
        <taxon>Diptera</taxon>
        <taxon>Brachycera</taxon>
        <taxon>Muscomorpha</taxon>
        <taxon>Hippoboscoidea</taxon>
        <taxon>Glossinidae</taxon>
        <taxon>Glossina</taxon>
    </lineage>
</organism>
<dbReference type="InterPro" id="IPR052253">
    <property type="entry name" value="CR1/CR2-DNA-binding_regulator"/>
</dbReference>
<keyword evidence="6" id="KW-0238">DNA-binding</keyword>
<dbReference type="PANTHER" id="PTHR13006:SF9">
    <property type="entry name" value="GLUCOSE TRANSPORTER 4 ENHANCER FACTOR, ISOFORM G"/>
    <property type="match status" value="1"/>
</dbReference>
<dbReference type="STRING" id="37546.A0A1B0FQN4"/>
<dbReference type="EnsemblMetazoa" id="GMOY006216-RA">
    <property type="protein sequence ID" value="GMOY006216-PA"/>
    <property type="gene ID" value="GMOY006216"/>
</dbReference>
<evidence type="ECO:0000313" key="11">
    <source>
        <dbReference type="Proteomes" id="UP000092444"/>
    </source>
</evidence>
<dbReference type="Proteomes" id="UP000092444">
    <property type="component" value="Unassembled WGS sequence"/>
</dbReference>
<dbReference type="PANTHER" id="PTHR13006">
    <property type="entry name" value="PAPILLOMAVIRUS REGULATORY FACTOR PRF-1"/>
    <property type="match status" value="1"/>
</dbReference>
<evidence type="ECO:0000256" key="6">
    <source>
        <dbReference type="ARBA" id="ARBA00023125"/>
    </source>
</evidence>
<evidence type="ECO:0000256" key="3">
    <source>
        <dbReference type="ARBA" id="ARBA00022771"/>
    </source>
</evidence>
<keyword evidence="7" id="KW-0804">Transcription</keyword>
<evidence type="ECO:0000256" key="9">
    <source>
        <dbReference type="SAM" id="MobiDB-lite"/>
    </source>
</evidence>
<evidence type="ECO:0000256" key="4">
    <source>
        <dbReference type="ARBA" id="ARBA00022833"/>
    </source>
</evidence>
<dbReference type="GO" id="GO:0005634">
    <property type="term" value="C:nucleus"/>
    <property type="evidence" value="ECO:0007669"/>
    <property type="project" value="UniProtKB-SubCell"/>
</dbReference>
<evidence type="ECO:0000256" key="2">
    <source>
        <dbReference type="ARBA" id="ARBA00022723"/>
    </source>
</evidence>
<dbReference type="EMBL" id="CCAG010023024">
    <property type="status" value="NOT_ANNOTATED_CDS"/>
    <property type="molecule type" value="Genomic_DNA"/>
</dbReference>
<evidence type="ECO:0000256" key="7">
    <source>
        <dbReference type="ARBA" id="ARBA00023163"/>
    </source>
</evidence>
<evidence type="ECO:0008006" key="12">
    <source>
        <dbReference type="Google" id="ProtNLM"/>
    </source>
</evidence>
<dbReference type="GO" id="GO:0000978">
    <property type="term" value="F:RNA polymerase II cis-regulatory region sequence-specific DNA binding"/>
    <property type="evidence" value="ECO:0007669"/>
    <property type="project" value="TreeGrafter"/>
</dbReference>
<keyword evidence="4" id="KW-0862">Zinc</keyword>
<reference evidence="10" key="1">
    <citation type="submission" date="2020-05" db="UniProtKB">
        <authorList>
            <consortium name="EnsemblMetazoa"/>
        </authorList>
    </citation>
    <scope>IDENTIFICATION</scope>
    <source>
        <strain evidence="10">Yale</strain>
    </source>
</reference>
<keyword evidence="2" id="KW-0479">Metal-binding</keyword>
<name>A0A1B0FQN4_GLOMM</name>
<keyword evidence="3" id="KW-0863">Zinc-finger</keyword>
<accession>A0A1B0FQN4</accession>
<dbReference type="GO" id="GO:0003700">
    <property type="term" value="F:DNA-binding transcription factor activity"/>
    <property type="evidence" value="ECO:0007669"/>
    <property type="project" value="TreeGrafter"/>
</dbReference>
<comment type="subcellular location">
    <subcellularLocation>
        <location evidence="1">Nucleus</location>
    </subcellularLocation>
</comment>
<evidence type="ECO:0000256" key="1">
    <source>
        <dbReference type="ARBA" id="ARBA00004123"/>
    </source>
</evidence>
<keyword evidence="11" id="KW-1185">Reference proteome</keyword>
<sequence length="213" mass="24029">MKDYNYTHKYKRKANKTRFVCTYPGCKLSENTKAKIERHIRMVHLSPKKPRRSTDQGDDYFIDSDSHEEEFYYTEIEDDDDDCKTPSPTSPPTLSHRDMARPPHEDPEYQRQIVGNFKPKSSKVTTAAMTTTTTTATENATLTLLSSTANINSVTVTTPTTTTAAATTNSSTALSITRPHTEFLINTTSTVPACTKNTTTNKRHANLRKHRFC</sequence>
<dbReference type="AlphaFoldDB" id="A0A1B0FQN4"/>
<evidence type="ECO:0000313" key="10">
    <source>
        <dbReference type="EnsemblMetazoa" id="GMOY006216-PA"/>
    </source>
</evidence>
<dbReference type="GO" id="GO:0006357">
    <property type="term" value="P:regulation of transcription by RNA polymerase II"/>
    <property type="evidence" value="ECO:0007669"/>
    <property type="project" value="TreeGrafter"/>
</dbReference>
<proteinExistence type="predicted"/>
<dbReference type="PhylomeDB" id="A0A1B0FQN4"/>
<protein>
    <recommendedName>
        <fullName evidence="12">C2H2-type domain-containing protein</fullName>
    </recommendedName>
</protein>